<dbReference type="AlphaFoldDB" id="A0ABD3PZB3"/>
<protein>
    <recommendedName>
        <fullName evidence="1">N,N-dimethylformamidase beta subunit-like C-terminal domain-containing protein</fullName>
    </recommendedName>
</protein>
<dbReference type="EMBL" id="JABMIG020000095">
    <property type="protein sequence ID" value="KAL3793069.1"/>
    <property type="molecule type" value="Genomic_DNA"/>
</dbReference>
<dbReference type="Proteomes" id="UP001516023">
    <property type="component" value="Unassembled WGS sequence"/>
</dbReference>
<dbReference type="Pfam" id="PF20254">
    <property type="entry name" value="DMFA2_C"/>
    <property type="match status" value="1"/>
</dbReference>
<feature type="domain" description="N,N-dimethylformamidase beta subunit-like C-terminal" evidence="1">
    <location>
        <begin position="129"/>
        <end position="536"/>
    </location>
</feature>
<name>A0ABD3PZB3_9STRA</name>
<accession>A0ABD3PZB3</accession>
<gene>
    <name evidence="2" type="ORF">HJC23_003077</name>
</gene>
<reference evidence="2 3" key="1">
    <citation type="journal article" date="2020" name="G3 (Bethesda)">
        <title>Improved Reference Genome for Cyclotella cryptica CCMP332, a Model for Cell Wall Morphogenesis, Salinity Adaptation, and Lipid Production in Diatoms (Bacillariophyta).</title>
        <authorList>
            <person name="Roberts W.R."/>
            <person name="Downey K.M."/>
            <person name="Ruck E.C."/>
            <person name="Traller J.C."/>
            <person name="Alverson A.J."/>
        </authorList>
    </citation>
    <scope>NUCLEOTIDE SEQUENCE [LARGE SCALE GENOMIC DNA]</scope>
    <source>
        <strain evidence="2 3">CCMP332</strain>
    </source>
</reference>
<comment type="caution">
    <text evidence="2">The sequence shown here is derived from an EMBL/GenBank/DDBJ whole genome shotgun (WGS) entry which is preliminary data.</text>
</comment>
<evidence type="ECO:0000313" key="3">
    <source>
        <dbReference type="Proteomes" id="UP001516023"/>
    </source>
</evidence>
<evidence type="ECO:0000313" key="2">
    <source>
        <dbReference type="EMBL" id="KAL3793069.1"/>
    </source>
</evidence>
<keyword evidence="3" id="KW-1185">Reference proteome</keyword>
<dbReference type="InterPro" id="IPR046540">
    <property type="entry name" value="DMFA2_C"/>
</dbReference>
<evidence type="ECO:0000259" key="1">
    <source>
        <dbReference type="Pfam" id="PF20254"/>
    </source>
</evidence>
<sequence>MGVNSLGSPGNFHVKNKTNELVTASFLCLPKRTAFTVWVTSAATLFVFHLLFALTCCETTIWTGEHWAHSMPATRNPIATENRKRGSSDWALTNPALNREVEGYMSHTSVQRGESILLFHNSKSPMVELEVFRTGWYQGLGARRLFGPVQVAGVEQVVPSPDNYGMVQCQWKDPFILHTNNTWTTGVYLVRLTESSTFAQSYTIFVLRDDSHIADITFQLPTNTYQAYNFWGGRSLYGWGSGSQLPWGTRGGTKARKVSYDRPYARSNNERAAHGNGAGEYLTNIQPLFPNYGLNSSASWNYNMVRWLEREEVDVTYITNVDTHDRMRDLPRPKLFLTQGHDEYWSNEMRDNVEGLRDNGTHLAFLGSNTAYFMVRMEEGEGNPNIIDPVLVPKLARNESRVITCYKQGRKDPIKDKRSVPAREYRPEADMVGVEYVGDPYEEDMVIKNASHWMFNGTGVLDGHVLPGLLGYEVDSMRDSKTKNNNIITPIFETPLKNIHIMRSDPILLCHGTIYTAESGAHVLGSGTMQWSWALDDYGVMEGLRSSRLNNVIERVTWNFFEAAGIMRTHSY</sequence>
<proteinExistence type="predicted"/>
<organism evidence="2 3">
    <name type="scientific">Cyclotella cryptica</name>
    <dbReference type="NCBI Taxonomy" id="29204"/>
    <lineage>
        <taxon>Eukaryota</taxon>
        <taxon>Sar</taxon>
        <taxon>Stramenopiles</taxon>
        <taxon>Ochrophyta</taxon>
        <taxon>Bacillariophyta</taxon>
        <taxon>Coscinodiscophyceae</taxon>
        <taxon>Thalassiosirophycidae</taxon>
        <taxon>Stephanodiscales</taxon>
        <taxon>Stephanodiscaceae</taxon>
        <taxon>Cyclotella</taxon>
    </lineage>
</organism>